<sequence length="516" mass="56685">MQFDDRRRFLAKVGSGMLVGSLGASLAGDLGISSACAEDHDGRLTFGDMEPLVALMQETPLNRLQRVLLDRIDGGTELRTLIAAGALANARTFGGHDYVGFHTFMALSPALEMSTELPSERRALPILKVLYRNTDRIQQFGGSSREVLKRLDTLKHEGARPTGHALQAATRKADVEQAERIMASMADQPAQRIFNKVQFPVQDDANVHRVVLAWRAWLAIDLIGQQHASTLLRQSVQFCLQDSKNRLEKGRPDPELWVLLPKLLDQYKLIGKPVGTRRGDDQWIEELAWTFFRSNRSQAADAAAQVLAEGYEPDQIGEAMSIAANLLLLHDPGRSRDQDGDKVKGSVHGASVGVHASDAANAWRNIAAVSDQRNTMASLIVGAYHTAGQSPHVRPERWPLKQDAVEAIDDQSELLKITEGAVRGRDQALAAAAAQRYGELGGSPRPLFDVLLSFATSQDGALHAEKYYRTVTEEFAKTRPSMRWRHLVGLARVSASEYGTPAPGYEEACELMNVDA</sequence>
<dbReference type="PROSITE" id="PS51318">
    <property type="entry name" value="TAT"/>
    <property type="match status" value="1"/>
</dbReference>
<reference evidence="1 2" key="1">
    <citation type="submission" date="2019-02" db="EMBL/GenBank/DDBJ databases">
        <title>Deep-cultivation of Planctomycetes and their phenomic and genomic characterization uncovers novel biology.</title>
        <authorList>
            <person name="Wiegand S."/>
            <person name="Jogler M."/>
            <person name="Boedeker C."/>
            <person name="Pinto D."/>
            <person name="Vollmers J."/>
            <person name="Rivas-Marin E."/>
            <person name="Kohn T."/>
            <person name="Peeters S.H."/>
            <person name="Heuer A."/>
            <person name="Rast P."/>
            <person name="Oberbeckmann S."/>
            <person name="Bunk B."/>
            <person name="Jeske O."/>
            <person name="Meyerdierks A."/>
            <person name="Storesund J.E."/>
            <person name="Kallscheuer N."/>
            <person name="Luecker S."/>
            <person name="Lage O.M."/>
            <person name="Pohl T."/>
            <person name="Merkel B.J."/>
            <person name="Hornburger P."/>
            <person name="Mueller R.-W."/>
            <person name="Bruemmer F."/>
            <person name="Labrenz M."/>
            <person name="Spormann A.M."/>
            <person name="Op den Camp H."/>
            <person name="Overmann J."/>
            <person name="Amann R."/>
            <person name="Jetten M.S.M."/>
            <person name="Mascher T."/>
            <person name="Medema M.H."/>
            <person name="Devos D.P."/>
            <person name="Kaster A.-K."/>
            <person name="Ovreas L."/>
            <person name="Rohde M."/>
            <person name="Galperin M.Y."/>
            <person name="Jogler C."/>
        </authorList>
    </citation>
    <scope>NUCLEOTIDE SEQUENCE [LARGE SCALE GENOMIC DNA]</scope>
    <source>
        <strain evidence="1 2">TBK1r</strain>
    </source>
</reference>
<evidence type="ECO:0000313" key="1">
    <source>
        <dbReference type="EMBL" id="QDV86618.1"/>
    </source>
</evidence>
<dbReference type="InterPro" id="IPR006311">
    <property type="entry name" value="TAT_signal"/>
</dbReference>
<dbReference type="Proteomes" id="UP000318081">
    <property type="component" value="Chromosome"/>
</dbReference>
<dbReference type="RefSeq" id="WP_145217899.1">
    <property type="nucleotide sequence ID" value="NZ_CP036432.1"/>
</dbReference>
<gene>
    <name evidence="1" type="ORF">TBK1r_56370</name>
</gene>
<name>A0ABX5XX72_9BACT</name>
<organism evidence="1 2">
    <name type="scientific">Stieleria magnilauensis</name>
    <dbReference type="NCBI Taxonomy" id="2527963"/>
    <lineage>
        <taxon>Bacteria</taxon>
        <taxon>Pseudomonadati</taxon>
        <taxon>Planctomycetota</taxon>
        <taxon>Planctomycetia</taxon>
        <taxon>Pirellulales</taxon>
        <taxon>Pirellulaceae</taxon>
        <taxon>Stieleria</taxon>
    </lineage>
</organism>
<accession>A0ABX5XX72</accession>
<evidence type="ECO:0000313" key="2">
    <source>
        <dbReference type="Proteomes" id="UP000318081"/>
    </source>
</evidence>
<keyword evidence="2" id="KW-1185">Reference proteome</keyword>
<protein>
    <submittedName>
        <fullName evidence="1">Uncharacterized protein</fullName>
    </submittedName>
</protein>
<dbReference type="EMBL" id="CP036432">
    <property type="protein sequence ID" value="QDV86618.1"/>
    <property type="molecule type" value="Genomic_DNA"/>
</dbReference>
<proteinExistence type="predicted"/>